<gene>
    <name evidence="2" type="ORF">SSP24_06430</name>
</gene>
<evidence type="ECO:0000313" key="3">
    <source>
        <dbReference type="Proteomes" id="UP000317881"/>
    </source>
</evidence>
<proteinExistence type="predicted"/>
<dbReference type="Proteomes" id="UP000317881">
    <property type="component" value="Unassembled WGS sequence"/>
</dbReference>
<protein>
    <submittedName>
        <fullName evidence="2">Uncharacterized protein</fullName>
    </submittedName>
</protein>
<keyword evidence="3" id="KW-1185">Reference proteome</keyword>
<evidence type="ECO:0000256" key="1">
    <source>
        <dbReference type="SAM" id="MobiDB-lite"/>
    </source>
</evidence>
<dbReference type="AlphaFoldDB" id="A0A4Y3VA69"/>
<sequence length="175" mass="19130">MPVSARESNLREAGGLGPRSGKCTRDGSQPSVGEATQPTPVFPHLRYGDAVHAALTASGLSPDVMDAGVRTEEQGAQRELFLTVSWLRENPDLQDPVGLDLFWSHLTGWGARIGDDVVLLDVHELATPELLVDAARHLTEHRMARDWLPPFHALWEGAGPLNTALDHFDEQGVTW</sequence>
<accession>A0A4Y3VA69</accession>
<feature type="region of interest" description="Disordered" evidence="1">
    <location>
        <begin position="1"/>
        <end position="40"/>
    </location>
</feature>
<evidence type="ECO:0000313" key="2">
    <source>
        <dbReference type="EMBL" id="GEC02988.1"/>
    </source>
</evidence>
<name>A0A4Y3VA69_9ACTN</name>
<feature type="compositionally biased region" description="Polar residues" evidence="1">
    <location>
        <begin position="26"/>
        <end position="39"/>
    </location>
</feature>
<organism evidence="2 3">
    <name type="scientific">Streptomyces spinoverrucosus</name>
    <dbReference type="NCBI Taxonomy" id="284043"/>
    <lineage>
        <taxon>Bacteria</taxon>
        <taxon>Bacillati</taxon>
        <taxon>Actinomycetota</taxon>
        <taxon>Actinomycetes</taxon>
        <taxon>Kitasatosporales</taxon>
        <taxon>Streptomycetaceae</taxon>
        <taxon>Streptomyces</taxon>
    </lineage>
</organism>
<comment type="caution">
    <text evidence="2">The sequence shown here is derived from an EMBL/GenBank/DDBJ whole genome shotgun (WGS) entry which is preliminary data.</text>
</comment>
<dbReference type="EMBL" id="BJND01000005">
    <property type="protein sequence ID" value="GEC02988.1"/>
    <property type="molecule type" value="Genomic_DNA"/>
</dbReference>
<reference evidence="2 3" key="1">
    <citation type="submission" date="2019-06" db="EMBL/GenBank/DDBJ databases">
        <title>Whole genome shotgun sequence of Streptomyces spinoverrucosus NBRC 14228.</title>
        <authorList>
            <person name="Hosoyama A."/>
            <person name="Uohara A."/>
            <person name="Ohji S."/>
            <person name="Ichikawa N."/>
        </authorList>
    </citation>
    <scope>NUCLEOTIDE SEQUENCE [LARGE SCALE GENOMIC DNA]</scope>
    <source>
        <strain evidence="2 3">NBRC 14228</strain>
    </source>
</reference>